<evidence type="ECO:0000313" key="14">
    <source>
        <dbReference type="Proteomes" id="UP000593765"/>
    </source>
</evidence>
<dbReference type="Pfam" id="PF09084">
    <property type="entry name" value="NMT1"/>
    <property type="match status" value="1"/>
</dbReference>
<evidence type="ECO:0000256" key="5">
    <source>
        <dbReference type="ARBA" id="ARBA00022679"/>
    </source>
</evidence>
<evidence type="ECO:0000256" key="4">
    <source>
        <dbReference type="ARBA" id="ARBA00011738"/>
    </source>
</evidence>
<dbReference type="GO" id="GO:0046872">
    <property type="term" value="F:metal ion binding"/>
    <property type="evidence" value="ECO:0007669"/>
    <property type="project" value="UniProtKB-KW"/>
</dbReference>
<evidence type="ECO:0000256" key="3">
    <source>
        <dbReference type="ARBA" id="ARBA00009406"/>
    </source>
</evidence>
<feature type="domain" description="SsuA/THI5-like" evidence="12">
    <location>
        <begin position="11"/>
        <end position="218"/>
    </location>
</feature>
<comment type="catalytic activity">
    <reaction evidence="11">
        <text>N(6)-(pyridoxal phosphate)-L-lysyl-[4-amino-5-hydroxymethyl-2-methylpyrimidine phosphate synthase] + L-histidyl-[4-amino-5-hydroxymethyl-2-methylpyrimidine phosphate synthase] + 2 Fe(3+) + 4 H2O = L-lysyl-[4-amino-5-hydroxymethyl-2-methylpyrimidine phosphate synthase] + (2S)-2-amino-5-hydroxy-4-oxopentanoyl-[4-amino-5-hydroxymethyl-2-methylpyrimidine phosphate synthase] + 4-amino-2-methyl-5-(phosphooxymethyl)pyrimidine + 3-oxopropanoate + 2 Fe(2+) + 2 H(+)</text>
        <dbReference type="Rhea" id="RHEA:65756"/>
        <dbReference type="Rhea" id="RHEA-COMP:16892"/>
        <dbReference type="Rhea" id="RHEA-COMP:16893"/>
        <dbReference type="Rhea" id="RHEA-COMP:16894"/>
        <dbReference type="Rhea" id="RHEA-COMP:16895"/>
        <dbReference type="ChEBI" id="CHEBI:15377"/>
        <dbReference type="ChEBI" id="CHEBI:15378"/>
        <dbReference type="ChEBI" id="CHEBI:29033"/>
        <dbReference type="ChEBI" id="CHEBI:29034"/>
        <dbReference type="ChEBI" id="CHEBI:29969"/>
        <dbReference type="ChEBI" id="CHEBI:29979"/>
        <dbReference type="ChEBI" id="CHEBI:33190"/>
        <dbReference type="ChEBI" id="CHEBI:58354"/>
        <dbReference type="ChEBI" id="CHEBI:143915"/>
        <dbReference type="ChEBI" id="CHEBI:157692"/>
    </reaction>
    <physiologicalReaction direction="left-to-right" evidence="11">
        <dbReference type="Rhea" id="RHEA:65757"/>
    </physiologicalReaction>
</comment>
<keyword evidence="7" id="KW-0663">Pyridoxal phosphate</keyword>
<dbReference type="PANTHER" id="PTHR31528:SF1">
    <property type="entry name" value="4-AMINO-5-HYDROXYMETHYL-2-METHYLPYRIMIDINE PHOSPHATE SYNTHASE THI11-RELATED"/>
    <property type="match status" value="1"/>
</dbReference>
<comment type="function">
    <text evidence="1">Responsible for the formation of the pyrimidine heterocycle in the thiamine biosynthesis pathway. Catalyzes the formation of hydroxymethylpyrimidine phosphate (HMP-P) from histidine and pyridoxal phosphate (PLP). The protein uses PLP and the active site histidine to form HMP-P, generating an inactive enzyme. The enzyme can only undergo a single turnover, which suggests it is a suicide enzyme.</text>
</comment>
<dbReference type="GO" id="GO:0016740">
    <property type="term" value="F:transferase activity"/>
    <property type="evidence" value="ECO:0007669"/>
    <property type="project" value="UniProtKB-KW"/>
</dbReference>
<keyword evidence="5" id="KW-0808">Transferase</keyword>
<proteinExistence type="inferred from homology"/>
<evidence type="ECO:0000256" key="10">
    <source>
        <dbReference type="ARBA" id="ARBA00033171"/>
    </source>
</evidence>
<evidence type="ECO:0000256" key="1">
    <source>
        <dbReference type="ARBA" id="ARBA00003469"/>
    </source>
</evidence>
<comment type="similarity">
    <text evidence="3">Belongs to the NMT1/THI5 family.</text>
</comment>
<keyword evidence="6" id="KW-0479">Metal-binding</keyword>
<reference evidence="13 14" key="1">
    <citation type="submission" date="2020-10" db="EMBL/GenBank/DDBJ databases">
        <title>Wide distribution of Phycisphaera-like planctomycetes from WD2101 soil group in peatlands and genome analysis of the first cultivated representative.</title>
        <authorList>
            <person name="Dedysh S.N."/>
            <person name="Beletsky A.V."/>
            <person name="Ivanova A."/>
            <person name="Kulichevskaya I.S."/>
            <person name="Suzina N.E."/>
            <person name="Philippov D.A."/>
            <person name="Rakitin A.L."/>
            <person name="Mardanov A.V."/>
            <person name="Ravin N.V."/>
        </authorList>
    </citation>
    <scope>NUCLEOTIDE SEQUENCE [LARGE SCALE GENOMIC DNA]</scope>
    <source>
        <strain evidence="13 14">M1803</strain>
    </source>
</reference>
<keyword evidence="9" id="KW-0408">Iron</keyword>
<evidence type="ECO:0000313" key="13">
    <source>
        <dbReference type="EMBL" id="QOV92318.1"/>
    </source>
</evidence>
<evidence type="ECO:0000256" key="2">
    <source>
        <dbReference type="ARBA" id="ARBA00004948"/>
    </source>
</evidence>
<dbReference type="InterPro" id="IPR027939">
    <property type="entry name" value="NMT1/THI5"/>
</dbReference>
<evidence type="ECO:0000256" key="8">
    <source>
        <dbReference type="ARBA" id="ARBA00022977"/>
    </source>
</evidence>
<comment type="pathway">
    <text evidence="2">Cofactor biosynthesis; thiamine diphosphate biosynthesis.</text>
</comment>
<dbReference type="SUPFAM" id="SSF53850">
    <property type="entry name" value="Periplasmic binding protein-like II"/>
    <property type="match status" value="1"/>
</dbReference>
<comment type="subunit">
    <text evidence="4">Homodimer.</text>
</comment>
<evidence type="ECO:0000259" key="12">
    <source>
        <dbReference type="Pfam" id="PF09084"/>
    </source>
</evidence>
<evidence type="ECO:0000256" key="7">
    <source>
        <dbReference type="ARBA" id="ARBA00022898"/>
    </source>
</evidence>
<dbReference type="EMBL" id="CP063458">
    <property type="protein sequence ID" value="QOV92318.1"/>
    <property type="molecule type" value="Genomic_DNA"/>
</dbReference>
<dbReference type="Gene3D" id="3.40.190.10">
    <property type="entry name" value="Periplasmic binding protein-like II"/>
    <property type="match status" value="2"/>
</dbReference>
<dbReference type="KEGG" id="hbs:IPV69_02875"/>
<dbReference type="GO" id="GO:0009228">
    <property type="term" value="P:thiamine biosynthetic process"/>
    <property type="evidence" value="ECO:0007669"/>
    <property type="project" value="UniProtKB-KW"/>
</dbReference>
<evidence type="ECO:0000256" key="9">
    <source>
        <dbReference type="ARBA" id="ARBA00023004"/>
    </source>
</evidence>
<accession>A0A7M2X3I0</accession>
<sequence length="298" mass="31422">MSLQLNWIVEPQFGGFYAAGLEGGGFQKQGLDVTITPGGSGTPALQMVGSGKADFAVASADEVVKARAGGNDIVALLAVYQDCPQGLMTRASRGLTSIEGVMKADGTIAVQKGLDYWLFLEKKYGAAKGKVVPSPGGNIAQFLADEKFTQQCFVTSEPLAAKKAGVETKTFLVKEAGYNPYTTVLITRGDVVKKNPELVRKMTLACREGWEAYVADPTATNAAMLKLNPSMDAATMAESAAVQKPLIVNEATKTSGLGCMTMARWESLVQALVDLKAIDKAVPAAECFVDPKSLTAAK</sequence>
<keyword evidence="14" id="KW-1185">Reference proteome</keyword>
<dbReference type="Proteomes" id="UP000593765">
    <property type="component" value="Chromosome"/>
</dbReference>
<dbReference type="PANTHER" id="PTHR31528">
    <property type="entry name" value="4-AMINO-5-HYDROXYMETHYL-2-METHYLPYRIMIDINE PHOSPHATE SYNTHASE THI11-RELATED"/>
    <property type="match status" value="1"/>
</dbReference>
<evidence type="ECO:0000256" key="6">
    <source>
        <dbReference type="ARBA" id="ARBA00022723"/>
    </source>
</evidence>
<dbReference type="AlphaFoldDB" id="A0A7M2X3I0"/>
<evidence type="ECO:0000256" key="11">
    <source>
        <dbReference type="ARBA" id="ARBA00048179"/>
    </source>
</evidence>
<protein>
    <recommendedName>
        <fullName evidence="10">Thiamine pyrimidine synthase</fullName>
    </recommendedName>
</protein>
<gene>
    <name evidence="13" type="ORF">IPV69_02875</name>
</gene>
<organism evidence="13 14">
    <name type="scientific">Humisphaera borealis</name>
    <dbReference type="NCBI Taxonomy" id="2807512"/>
    <lineage>
        <taxon>Bacteria</taxon>
        <taxon>Pseudomonadati</taxon>
        <taxon>Planctomycetota</taxon>
        <taxon>Phycisphaerae</taxon>
        <taxon>Tepidisphaerales</taxon>
        <taxon>Tepidisphaeraceae</taxon>
        <taxon>Humisphaera</taxon>
    </lineage>
</organism>
<name>A0A7M2X3I0_9BACT</name>
<dbReference type="InterPro" id="IPR015168">
    <property type="entry name" value="SsuA/THI5"/>
</dbReference>
<keyword evidence="8" id="KW-0784">Thiamine biosynthesis</keyword>